<evidence type="ECO:0000313" key="3">
    <source>
        <dbReference type="EMBL" id="PWY99572.1"/>
    </source>
</evidence>
<dbReference type="AlphaFoldDB" id="A0A317XFY2"/>
<dbReference type="Pfam" id="PF02338">
    <property type="entry name" value="OTU"/>
    <property type="match status" value="1"/>
</dbReference>
<dbReference type="EMBL" id="KZ819277">
    <property type="protein sequence ID" value="PWY96812.1"/>
    <property type="molecule type" value="Genomic_DNA"/>
</dbReference>
<evidence type="ECO:0000313" key="4">
    <source>
        <dbReference type="Proteomes" id="UP000246740"/>
    </source>
</evidence>
<dbReference type="STRING" id="1882483.A0A317XFY2"/>
<dbReference type="PANTHER" id="PTHR12419">
    <property type="entry name" value="OTU DOMAIN CONTAINING PROTEIN"/>
    <property type="match status" value="1"/>
</dbReference>
<evidence type="ECO:0000313" key="2">
    <source>
        <dbReference type="EMBL" id="PWY96812.1"/>
    </source>
</evidence>
<organism evidence="2 4">
    <name type="scientific">Testicularia cyperi</name>
    <dbReference type="NCBI Taxonomy" id="1882483"/>
    <lineage>
        <taxon>Eukaryota</taxon>
        <taxon>Fungi</taxon>
        <taxon>Dikarya</taxon>
        <taxon>Basidiomycota</taxon>
        <taxon>Ustilaginomycotina</taxon>
        <taxon>Ustilaginomycetes</taxon>
        <taxon>Ustilaginales</taxon>
        <taxon>Anthracoideaceae</taxon>
        <taxon>Testicularia</taxon>
    </lineage>
</organism>
<dbReference type="OrthoDB" id="2564822at2759"/>
<accession>A0A317XFY2</accession>
<dbReference type="InterPro" id="IPR003323">
    <property type="entry name" value="OTU_dom"/>
</dbReference>
<protein>
    <recommendedName>
        <fullName evidence="1">OTU domain-containing protein</fullName>
    </recommendedName>
</protein>
<dbReference type="PANTHER" id="PTHR12419:SF11">
    <property type="entry name" value="OTU DOMAIN-CONTAINING PROTEIN DDB_G0284757"/>
    <property type="match status" value="1"/>
</dbReference>
<dbReference type="EMBL" id="KZ819195">
    <property type="protein sequence ID" value="PWY99572.1"/>
    <property type="molecule type" value="Genomic_DNA"/>
</dbReference>
<gene>
    <name evidence="2" type="ORF">BCV70DRAFT_149810</name>
    <name evidence="3" type="ORF">BCV70DRAFT_152195</name>
</gene>
<keyword evidence="4" id="KW-1185">Reference proteome</keyword>
<dbReference type="SUPFAM" id="SSF54001">
    <property type="entry name" value="Cysteine proteinases"/>
    <property type="match status" value="1"/>
</dbReference>
<dbReference type="GO" id="GO:0004843">
    <property type="term" value="F:cysteine-type deubiquitinase activity"/>
    <property type="evidence" value="ECO:0007669"/>
    <property type="project" value="TreeGrafter"/>
</dbReference>
<feature type="domain" description="OTU" evidence="1">
    <location>
        <begin position="1"/>
        <end position="79"/>
    </location>
</feature>
<name>A0A317XFY2_9BASI</name>
<dbReference type="CDD" id="cd22744">
    <property type="entry name" value="OTU"/>
    <property type="match status" value="1"/>
</dbReference>
<feature type="non-terminal residue" evidence="2">
    <location>
        <position position="79"/>
    </location>
</feature>
<dbReference type="GO" id="GO:0016579">
    <property type="term" value="P:protein deubiquitination"/>
    <property type="evidence" value="ECO:0007669"/>
    <property type="project" value="TreeGrafter"/>
</dbReference>
<evidence type="ECO:0000259" key="1">
    <source>
        <dbReference type="PROSITE" id="PS50802"/>
    </source>
</evidence>
<dbReference type="Proteomes" id="UP000246740">
    <property type="component" value="Unassembled WGS sequence"/>
</dbReference>
<dbReference type="PROSITE" id="PS50802">
    <property type="entry name" value="OTU"/>
    <property type="match status" value="1"/>
</dbReference>
<dbReference type="InParanoid" id="A0A317XFY2"/>
<proteinExistence type="predicted"/>
<dbReference type="Gene3D" id="3.90.70.80">
    <property type="match status" value="1"/>
</dbReference>
<dbReference type="InterPro" id="IPR050704">
    <property type="entry name" value="Peptidase_C85-like"/>
</dbReference>
<dbReference type="InterPro" id="IPR038765">
    <property type="entry name" value="Papain-like_cys_pep_sf"/>
</dbReference>
<reference evidence="2 4" key="1">
    <citation type="journal article" date="2018" name="Mol. Biol. Evol.">
        <title>Broad Genomic Sampling Reveals a Smut Pathogenic Ancestry of the Fungal Clade Ustilaginomycotina.</title>
        <authorList>
            <person name="Kijpornyongpan T."/>
            <person name="Mondo S.J."/>
            <person name="Barry K."/>
            <person name="Sandor L."/>
            <person name="Lee J."/>
            <person name="Lipzen A."/>
            <person name="Pangilinan J."/>
            <person name="LaButti K."/>
            <person name="Hainaut M."/>
            <person name="Henrissat B."/>
            <person name="Grigoriev I.V."/>
            <person name="Spatafora J.W."/>
            <person name="Aime M.C."/>
        </authorList>
    </citation>
    <scope>NUCLEOTIDE SEQUENCE [LARGE SCALE GENOMIC DNA]</scope>
    <source>
        <strain evidence="2 4">MCA 3645</strain>
    </source>
</reference>
<sequence>MFRAMAYHLYNNMGSHMQVRRQALNWLERNMDILTAFAAQGEGHFSATEYLANMSQPGEWGDEIMLMAIAGAYSISIMV</sequence>